<dbReference type="EMBL" id="CP009922">
    <property type="protein sequence ID" value="AKG42567.1"/>
    <property type="molecule type" value="Genomic_DNA"/>
</dbReference>
<protein>
    <submittedName>
        <fullName evidence="2">DNA-binding protein</fullName>
    </submittedName>
</protein>
<dbReference type="RefSeq" id="WP_078635632.1">
    <property type="nucleotide sequence ID" value="NZ_CP009922.3"/>
</dbReference>
<keyword evidence="2" id="KW-0238">DNA-binding</keyword>
<sequence>MSTGEHDVPEFDGGEQGNRESREVVDPLLRVVGKQIKRLREAAGLTQQEFGDRIGYGVDQVSAVERGRRAPKAPFIDGVESVLNAGGVLKAIQEDIDRARFPARFRDFAKWEQEAFSLYSYEPLVVPGLLQTESYARALISGQCPPTDEEVVEELVAARMERRGIFESHKAVVTAFVIEEAVLRRPVGGRETMAEQFDWLLRMGALRNVSIQIMPTAQWRHHGIYGSITLLDTKDGRSVAYTESQEISAVITDRLRVGVQAQRHGIIRMQALDAERSARLIERLAGEL</sequence>
<dbReference type="STRING" id="408015.SXIM_11830"/>
<feature type="domain" description="HTH cro/C1-type" evidence="1">
    <location>
        <begin position="36"/>
        <end position="89"/>
    </location>
</feature>
<dbReference type="InterPro" id="IPR043917">
    <property type="entry name" value="DUF5753"/>
</dbReference>
<gene>
    <name evidence="2" type="ORF">SXIM_11830</name>
</gene>
<keyword evidence="3" id="KW-1185">Reference proteome</keyword>
<name>A0A0F7FRK2_9ACTN</name>
<proteinExistence type="predicted"/>
<dbReference type="AlphaFoldDB" id="A0A0F7FRK2"/>
<dbReference type="Gene3D" id="1.10.260.40">
    <property type="entry name" value="lambda repressor-like DNA-binding domains"/>
    <property type="match status" value="1"/>
</dbReference>
<dbReference type="InterPro" id="IPR010982">
    <property type="entry name" value="Lambda_DNA-bd_dom_sf"/>
</dbReference>
<dbReference type="SUPFAM" id="SSF47413">
    <property type="entry name" value="lambda repressor-like DNA-binding domains"/>
    <property type="match status" value="1"/>
</dbReference>
<dbReference type="InterPro" id="IPR001387">
    <property type="entry name" value="Cro/C1-type_HTH"/>
</dbReference>
<dbReference type="Proteomes" id="UP000034034">
    <property type="component" value="Chromosome"/>
</dbReference>
<evidence type="ECO:0000259" key="1">
    <source>
        <dbReference type="PROSITE" id="PS50943"/>
    </source>
</evidence>
<dbReference type="HOGENOM" id="CLU_055817_0_0_11"/>
<dbReference type="PROSITE" id="PS50943">
    <property type="entry name" value="HTH_CROC1"/>
    <property type="match status" value="1"/>
</dbReference>
<dbReference type="KEGG" id="sxi:SXIM_11830"/>
<dbReference type="Pfam" id="PF13560">
    <property type="entry name" value="HTH_31"/>
    <property type="match status" value="1"/>
</dbReference>
<dbReference type="CDD" id="cd00093">
    <property type="entry name" value="HTH_XRE"/>
    <property type="match status" value="1"/>
</dbReference>
<evidence type="ECO:0000313" key="3">
    <source>
        <dbReference type="Proteomes" id="UP000034034"/>
    </source>
</evidence>
<evidence type="ECO:0000313" key="2">
    <source>
        <dbReference type="EMBL" id="AKG42567.1"/>
    </source>
</evidence>
<reference evidence="2" key="1">
    <citation type="submission" date="2019-08" db="EMBL/GenBank/DDBJ databases">
        <title>Complete genome sequence of a mangrove-derived Streptomyces xiamenensis.</title>
        <authorList>
            <person name="Xu J."/>
        </authorList>
    </citation>
    <scope>NUCLEOTIDE SEQUENCE</scope>
    <source>
        <strain evidence="2">318</strain>
    </source>
</reference>
<dbReference type="SMART" id="SM00530">
    <property type="entry name" value="HTH_XRE"/>
    <property type="match status" value="1"/>
</dbReference>
<dbReference type="Pfam" id="PF19054">
    <property type="entry name" value="DUF5753"/>
    <property type="match status" value="1"/>
</dbReference>
<organism evidence="2 3">
    <name type="scientific">Streptomyces xiamenensis</name>
    <dbReference type="NCBI Taxonomy" id="408015"/>
    <lineage>
        <taxon>Bacteria</taxon>
        <taxon>Bacillati</taxon>
        <taxon>Actinomycetota</taxon>
        <taxon>Actinomycetes</taxon>
        <taxon>Kitasatosporales</taxon>
        <taxon>Streptomycetaceae</taxon>
        <taxon>Streptomyces</taxon>
    </lineage>
</organism>
<dbReference type="PATRIC" id="fig|408015.6.peg.1215"/>
<accession>A0A0F7FRK2</accession>
<dbReference type="GO" id="GO:0003677">
    <property type="term" value="F:DNA binding"/>
    <property type="evidence" value="ECO:0007669"/>
    <property type="project" value="UniProtKB-KW"/>
</dbReference>